<dbReference type="CDD" id="cd14791">
    <property type="entry name" value="GH36"/>
    <property type="match status" value="1"/>
</dbReference>
<dbReference type="InterPro" id="IPR002252">
    <property type="entry name" value="Glyco_hydro_36"/>
</dbReference>
<evidence type="ECO:0000256" key="2">
    <source>
        <dbReference type="ARBA" id="ARBA00006202"/>
    </source>
</evidence>
<dbReference type="Gene3D" id="2.70.98.60">
    <property type="entry name" value="alpha-galactosidase from lactobacil brevis"/>
    <property type="match status" value="1"/>
</dbReference>
<evidence type="ECO:0000256" key="3">
    <source>
        <dbReference type="ARBA" id="ARBA00012755"/>
    </source>
</evidence>
<reference evidence="7 8" key="1">
    <citation type="submission" date="2018-07" db="EMBL/GenBank/DDBJ databases">
        <title>Genomic Encyclopedia of Type Strains, Phase III (KMG-III): the genomes of soil and plant-associated and newly described type strains.</title>
        <authorList>
            <person name="Whitman W."/>
        </authorList>
    </citation>
    <scope>NUCLEOTIDE SEQUENCE [LARGE SCALE GENOMIC DNA]</scope>
    <source>
        <strain evidence="7 8">CECT 7506</strain>
    </source>
</reference>
<evidence type="ECO:0000313" key="7">
    <source>
        <dbReference type="EMBL" id="RCW46423.1"/>
    </source>
</evidence>
<name>A0A368VW88_9BACL</name>
<dbReference type="PANTHER" id="PTHR43053:SF3">
    <property type="entry name" value="ALPHA-GALACTOSIDASE C-RELATED"/>
    <property type="match status" value="1"/>
</dbReference>
<dbReference type="InterPro" id="IPR031704">
    <property type="entry name" value="Glyco_hydro_36_N"/>
</dbReference>
<dbReference type="AlphaFoldDB" id="A0A368VW88"/>
<dbReference type="Pfam" id="PF02065">
    <property type="entry name" value="Melibiase"/>
    <property type="match status" value="1"/>
</dbReference>
<sequence length="329" mass="37580">MECDYALRQIRELGPTKGEAASGGEHELGLRRRGLRNAPSLRSVGERAEYIPQTLFKGNQSIESKRGASSPQHNPFLALLRKDVGEQYGEVYGINLVYSGNFFANVEVDQYDTARVTMGINPFDFSWLLEPGEAFQTPEAVMVYSGEGLGGMSRIYHKLYRTRLCRGVHRDMERPVLVNNWEGTYFDFTADKIEQIAAKESEIGVELLVLDDGWFGKRNDDKSSQGDWFVNREKLPDGLDDLAGRINQLGLQFGLWFEPEMVSEDSELYRDHPDWCIHVKDRRRTTSRSQLVLDFSRKEVCDAIVEQLSDILGSTPIVYVKWDINRHMT</sequence>
<keyword evidence="5" id="KW-0326">Glycosidase</keyword>
<gene>
    <name evidence="7" type="ORF">DFP97_10965</name>
</gene>
<feature type="domain" description="Glycosyl hydrolase family 36 N-terminal" evidence="6">
    <location>
        <begin position="54"/>
        <end position="130"/>
    </location>
</feature>
<dbReference type="InterPro" id="IPR038417">
    <property type="entry name" value="Alpga-gal_N_sf"/>
</dbReference>
<dbReference type="GO" id="GO:0016052">
    <property type="term" value="P:carbohydrate catabolic process"/>
    <property type="evidence" value="ECO:0007669"/>
    <property type="project" value="InterPro"/>
</dbReference>
<dbReference type="InterPro" id="IPR013785">
    <property type="entry name" value="Aldolase_TIM"/>
</dbReference>
<dbReference type="InterPro" id="IPR017853">
    <property type="entry name" value="GH"/>
</dbReference>
<dbReference type="Gene3D" id="3.20.20.70">
    <property type="entry name" value="Aldolase class I"/>
    <property type="match status" value="1"/>
</dbReference>
<dbReference type="PROSITE" id="PS00512">
    <property type="entry name" value="ALPHA_GALACTOSIDASE"/>
    <property type="match status" value="1"/>
</dbReference>
<comment type="similarity">
    <text evidence="2">Belongs to the glycosyl hydrolase 36 family.</text>
</comment>
<dbReference type="InterPro" id="IPR000111">
    <property type="entry name" value="Glyco_hydro_27/36_CS"/>
</dbReference>
<comment type="caution">
    <text evidence="7">The sequence shown here is derived from an EMBL/GenBank/DDBJ whole genome shotgun (WGS) entry which is preliminary data.</text>
</comment>
<dbReference type="Pfam" id="PF16875">
    <property type="entry name" value="Glyco_hydro_36N"/>
    <property type="match status" value="1"/>
</dbReference>
<keyword evidence="4 7" id="KW-0378">Hydrolase</keyword>
<dbReference type="EC" id="3.2.1.22" evidence="3"/>
<dbReference type="Proteomes" id="UP000252415">
    <property type="component" value="Unassembled WGS sequence"/>
</dbReference>
<evidence type="ECO:0000256" key="1">
    <source>
        <dbReference type="ARBA" id="ARBA00001255"/>
    </source>
</evidence>
<evidence type="ECO:0000256" key="4">
    <source>
        <dbReference type="ARBA" id="ARBA00022801"/>
    </source>
</evidence>
<dbReference type="GO" id="GO:0004557">
    <property type="term" value="F:alpha-galactosidase activity"/>
    <property type="evidence" value="ECO:0007669"/>
    <property type="project" value="UniProtKB-EC"/>
</dbReference>
<dbReference type="EMBL" id="QPJD01000009">
    <property type="protein sequence ID" value="RCW46423.1"/>
    <property type="molecule type" value="Genomic_DNA"/>
</dbReference>
<dbReference type="PRINTS" id="PR00743">
    <property type="entry name" value="GLHYDRLASE36"/>
</dbReference>
<accession>A0A368VW88</accession>
<dbReference type="PANTHER" id="PTHR43053">
    <property type="entry name" value="GLYCOSIDASE FAMILY 31"/>
    <property type="match status" value="1"/>
</dbReference>
<evidence type="ECO:0000256" key="5">
    <source>
        <dbReference type="ARBA" id="ARBA00023295"/>
    </source>
</evidence>
<dbReference type="InterPro" id="IPR050985">
    <property type="entry name" value="Alpha-glycosidase_related"/>
</dbReference>
<keyword evidence="8" id="KW-1185">Reference proteome</keyword>
<comment type="catalytic activity">
    <reaction evidence="1">
        <text>Hydrolysis of terminal, non-reducing alpha-D-galactose residues in alpha-D-galactosides, including galactose oligosaccharides, galactomannans and galactolipids.</text>
        <dbReference type="EC" id="3.2.1.22"/>
    </reaction>
</comment>
<evidence type="ECO:0000259" key="6">
    <source>
        <dbReference type="Pfam" id="PF16875"/>
    </source>
</evidence>
<proteinExistence type="inferred from homology"/>
<protein>
    <recommendedName>
        <fullName evidence="3">alpha-galactosidase</fullName>
        <ecNumber evidence="3">3.2.1.22</ecNumber>
    </recommendedName>
</protein>
<organism evidence="7 8">
    <name type="scientific">Paenibacillus prosopidis</name>
    <dbReference type="NCBI Taxonomy" id="630520"/>
    <lineage>
        <taxon>Bacteria</taxon>
        <taxon>Bacillati</taxon>
        <taxon>Bacillota</taxon>
        <taxon>Bacilli</taxon>
        <taxon>Bacillales</taxon>
        <taxon>Paenibacillaceae</taxon>
        <taxon>Paenibacillus</taxon>
    </lineage>
</organism>
<evidence type="ECO:0000313" key="8">
    <source>
        <dbReference type="Proteomes" id="UP000252415"/>
    </source>
</evidence>
<dbReference type="SUPFAM" id="SSF51445">
    <property type="entry name" value="(Trans)glycosidases"/>
    <property type="match status" value="1"/>
</dbReference>